<proteinExistence type="predicted"/>
<dbReference type="Gene3D" id="3.30.565.10">
    <property type="entry name" value="Histidine kinase-like ATPase, C-terminal domain"/>
    <property type="match status" value="1"/>
</dbReference>
<keyword evidence="5" id="KW-0547">Nucleotide-binding</keyword>
<evidence type="ECO:0000256" key="2">
    <source>
        <dbReference type="ARBA" id="ARBA00012438"/>
    </source>
</evidence>
<dbReference type="RefSeq" id="WP_129078393.1">
    <property type="nucleotide sequence ID" value="NZ_QOUX01000037.1"/>
</dbReference>
<dbReference type="InterPro" id="IPR003661">
    <property type="entry name" value="HisK_dim/P_dom"/>
</dbReference>
<dbReference type="InterPro" id="IPR036097">
    <property type="entry name" value="HisK_dim/P_sf"/>
</dbReference>
<dbReference type="GO" id="GO:0005524">
    <property type="term" value="F:ATP binding"/>
    <property type="evidence" value="ECO:0007669"/>
    <property type="project" value="UniProtKB-KW"/>
</dbReference>
<dbReference type="Pfam" id="PF09385">
    <property type="entry name" value="HisK_N"/>
    <property type="match status" value="1"/>
</dbReference>
<keyword evidence="6" id="KW-0418">Kinase</keyword>
<dbReference type="OrthoDB" id="9815750at2"/>
<organism evidence="10 11">
    <name type="scientific">Anaerobacillus alkaliphilus</name>
    <dbReference type="NCBI Taxonomy" id="1548597"/>
    <lineage>
        <taxon>Bacteria</taxon>
        <taxon>Bacillati</taxon>
        <taxon>Bacillota</taxon>
        <taxon>Bacilli</taxon>
        <taxon>Bacillales</taxon>
        <taxon>Bacillaceae</taxon>
        <taxon>Anaerobacillus</taxon>
    </lineage>
</organism>
<dbReference type="PANTHER" id="PTHR43065">
    <property type="entry name" value="SENSOR HISTIDINE KINASE"/>
    <property type="match status" value="1"/>
</dbReference>
<comment type="catalytic activity">
    <reaction evidence="1">
        <text>ATP + protein L-histidine = ADP + protein N-phospho-L-histidine.</text>
        <dbReference type="EC" id="2.7.13.3"/>
    </reaction>
</comment>
<evidence type="ECO:0000259" key="9">
    <source>
        <dbReference type="PROSITE" id="PS50109"/>
    </source>
</evidence>
<evidence type="ECO:0000256" key="5">
    <source>
        <dbReference type="ARBA" id="ARBA00022741"/>
    </source>
</evidence>
<sequence>MNSVSIYHDILQFLNRSEADFLEEWWQSITLHQNDIHKDKVKENGLQMYLLTKSSLQNLITEEEIMLLAYKVAKERVEANVNISDFVHNVNLGRSIVTRHIFLSGSKPEHLHAAIDVVNKTFDLFCYHAVKKYSVLKELEIEEKNILLNETHKVKLTLLGQMSSSFVHEFRNPLTAVIGFIKLLKTDYPNLKYLDIIDHELDQLKFRITQFLHTSKNEGAQEQRKEVVAIRQLLEEIIKFLYPSIVDIDVNVITSFGQEAKTVANKNELKQVFLNILMNSIDAITKKEKPREIYVETFTEGNYVIIEISNNGPIIPDETREIIFEPFYTTKELGTGIGLFVCRKIIEKHRGDISCRSNEELTTFVIRLPLLV</sequence>
<dbReference type="SUPFAM" id="SSF47384">
    <property type="entry name" value="Homodimeric domain of signal transducing histidine kinase"/>
    <property type="match status" value="1"/>
</dbReference>
<gene>
    <name evidence="10" type="ORF">DS745_11635</name>
</gene>
<evidence type="ECO:0000256" key="4">
    <source>
        <dbReference type="ARBA" id="ARBA00022679"/>
    </source>
</evidence>
<reference evidence="10 11" key="1">
    <citation type="journal article" date="2019" name="Int. J. Syst. Evol. Microbiol.">
        <title>Anaerobacillus alkaliphilus sp. nov., a novel alkaliphilic and moderately halophilic bacterium.</title>
        <authorList>
            <person name="Borsodi A.K."/>
            <person name="Aszalos J.M."/>
            <person name="Bihari P."/>
            <person name="Nagy I."/>
            <person name="Schumann P."/>
            <person name="Sproer C."/>
            <person name="Kovacs A.L."/>
            <person name="Boka K."/>
            <person name="Dobosy P."/>
            <person name="Ovari M."/>
            <person name="Szili-Kovacs T."/>
            <person name="Toth E."/>
        </authorList>
    </citation>
    <scope>NUCLEOTIDE SEQUENCE [LARGE SCALE GENOMIC DNA]</scope>
    <source>
        <strain evidence="10 11">B16-10</strain>
    </source>
</reference>
<feature type="domain" description="Histidine kinase" evidence="9">
    <location>
        <begin position="165"/>
        <end position="372"/>
    </location>
</feature>
<dbReference type="Pfam" id="PF00512">
    <property type="entry name" value="HisKA"/>
    <property type="match status" value="1"/>
</dbReference>
<protein>
    <recommendedName>
        <fullName evidence="2">histidine kinase</fullName>
        <ecNumber evidence="2">2.7.13.3</ecNumber>
    </recommendedName>
</protein>
<dbReference type="InterPro" id="IPR018984">
    <property type="entry name" value="Histidine_kinase_N"/>
</dbReference>
<dbReference type="InterPro" id="IPR004358">
    <property type="entry name" value="Sig_transdc_His_kin-like_C"/>
</dbReference>
<keyword evidence="11" id="KW-1185">Reference proteome</keyword>
<keyword evidence="3" id="KW-0597">Phosphoprotein</keyword>
<dbReference type="AlphaFoldDB" id="A0A4Q0VU04"/>
<comment type="caution">
    <text evidence="10">The sequence shown here is derived from an EMBL/GenBank/DDBJ whole genome shotgun (WGS) entry which is preliminary data.</text>
</comment>
<dbReference type="Gene3D" id="1.10.287.130">
    <property type="match status" value="1"/>
</dbReference>
<dbReference type="InterPro" id="IPR005467">
    <property type="entry name" value="His_kinase_dom"/>
</dbReference>
<keyword evidence="4" id="KW-0808">Transferase</keyword>
<dbReference type="Pfam" id="PF02518">
    <property type="entry name" value="HATPase_c"/>
    <property type="match status" value="1"/>
</dbReference>
<dbReference type="Proteomes" id="UP000290649">
    <property type="component" value="Unassembled WGS sequence"/>
</dbReference>
<dbReference type="CDD" id="cd00075">
    <property type="entry name" value="HATPase"/>
    <property type="match status" value="1"/>
</dbReference>
<dbReference type="PANTHER" id="PTHR43065:SF10">
    <property type="entry name" value="PEROXIDE STRESS-ACTIVATED HISTIDINE KINASE MAK3"/>
    <property type="match status" value="1"/>
</dbReference>
<keyword evidence="7" id="KW-0067">ATP-binding</keyword>
<dbReference type="SMART" id="SM00387">
    <property type="entry name" value="HATPase_c"/>
    <property type="match status" value="1"/>
</dbReference>
<evidence type="ECO:0000313" key="10">
    <source>
        <dbReference type="EMBL" id="RXJ00702.1"/>
    </source>
</evidence>
<accession>A0A4Q0VU04</accession>
<evidence type="ECO:0000256" key="1">
    <source>
        <dbReference type="ARBA" id="ARBA00000085"/>
    </source>
</evidence>
<evidence type="ECO:0000313" key="11">
    <source>
        <dbReference type="Proteomes" id="UP000290649"/>
    </source>
</evidence>
<evidence type="ECO:0000256" key="3">
    <source>
        <dbReference type="ARBA" id="ARBA00022553"/>
    </source>
</evidence>
<dbReference type="InterPro" id="IPR003594">
    <property type="entry name" value="HATPase_dom"/>
</dbReference>
<evidence type="ECO:0000256" key="7">
    <source>
        <dbReference type="ARBA" id="ARBA00022840"/>
    </source>
</evidence>
<dbReference type="SUPFAM" id="SSF55874">
    <property type="entry name" value="ATPase domain of HSP90 chaperone/DNA topoisomerase II/histidine kinase"/>
    <property type="match status" value="1"/>
</dbReference>
<dbReference type="CDD" id="cd00082">
    <property type="entry name" value="HisKA"/>
    <property type="match status" value="1"/>
</dbReference>
<dbReference type="PRINTS" id="PR00344">
    <property type="entry name" value="BCTRLSENSOR"/>
</dbReference>
<dbReference type="EC" id="2.7.13.3" evidence="2"/>
<keyword evidence="8" id="KW-0902">Two-component regulatory system</keyword>
<dbReference type="SMART" id="SM00388">
    <property type="entry name" value="HisKA"/>
    <property type="match status" value="1"/>
</dbReference>
<dbReference type="InterPro" id="IPR036890">
    <property type="entry name" value="HATPase_C_sf"/>
</dbReference>
<dbReference type="Gene3D" id="1.10.490.70">
    <property type="entry name" value="Histidine kinase N-terminal domain"/>
    <property type="match status" value="1"/>
</dbReference>
<evidence type="ECO:0000256" key="8">
    <source>
        <dbReference type="ARBA" id="ARBA00023012"/>
    </source>
</evidence>
<evidence type="ECO:0000256" key="6">
    <source>
        <dbReference type="ARBA" id="ARBA00022777"/>
    </source>
</evidence>
<dbReference type="GO" id="GO:0000155">
    <property type="term" value="F:phosphorelay sensor kinase activity"/>
    <property type="evidence" value="ECO:0007669"/>
    <property type="project" value="InterPro"/>
</dbReference>
<name>A0A4Q0VU04_9BACI</name>
<dbReference type="PROSITE" id="PS50109">
    <property type="entry name" value="HIS_KIN"/>
    <property type="match status" value="1"/>
</dbReference>
<dbReference type="EMBL" id="QOUX01000037">
    <property type="protein sequence ID" value="RXJ00702.1"/>
    <property type="molecule type" value="Genomic_DNA"/>
</dbReference>